<dbReference type="InterPro" id="IPR019931">
    <property type="entry name" value="LPXTG_anchor"/>
</dbReference>
<dbReference type="Gene3D" id="2.60.40.10">
    <property type="entry name" value="Immunoglobulins"/>
    <property type="match status" value="2"/>
</dbReference>
<dbReference type="EMBL" id="AZFX01000072">
    <property type="protein sequence ID" value="KRM08874.1"/>
    <property type="molecule type" value="Genomic_DNA"/>
</dbReference>
<dbReference type="Gene3D" id="2.60.40.1710">
    <property type="entry name" value="Subtilisin-like superfamily"/>
    <property type="match status" value="1"/>
</dbReference>
<dbReference type="OrthoDB" id="9798386at2"/>
<dbReference type="GO" id="GO:0016020">
    <property type="term" value="C:membrane"/>
    <property type="evidence" value="ECO:0007669"/>
    <property type="project" value="InterPro"/>
</dbReference>
<dbReference type="InterPro" id="IPR022398">
    <property type="entry name" value="Peptidase_S8_His-AS"/>
</dbReference>
<dbReference type="RefSeq" id="WP_057825059.1">
    <property type="nucleotide sequence ID" value="NZ_AZFX01000072.1"/>
</dbReference>
<dbReference type="GO" id="GO:0006508">
    <property type="term" value="P:proteolysis"/>
    <property type="evidence" value="ECO:0007669"/>
    <property type="project" value="UniProtKB-KW"/>
</dbReference>
<reference evidence="17 18" key="1">
    <citation type="journal article" date="2015" name="Genome Announc.">
        <title>Expanding the biotechnology potential of lactobacilli through comparative genomics of 213 strains and associated genera.</title>
        <authorList>
            <person name="Sun Z."/>
            <person name="Harris H.M."/>
            <person name="McCann A."/>
            <person name="Guo C."/>
            <person name="Argimon S."/>
            <person name="Zhang W."/>
            <person name="Yang X."/>
            <person name="Jeffery I.B."/>
            <person name="Cooney J.C."/>
            <person name="Kagawa T.F."/>
            <person name="Liu W."/>
            <person name="Song Y."/>
            <person name="Salvetti E."/>
            <person name="Wrobel A."/>
            <person name="Rasinkangas P."/>
            <person name="Parkhill J."/>
            <person name="Rea M.C."/>
            <person name="O'Sullivan O."/>
            <person name="Ritari J."/>
            <person name="Douillard F.P."/>
            <person name="Paul Ross R."/>
            <person name="Yang R."/>
            <person name="Briner A.E."/>
            <person name="Felis G.E."/>
            <person name="de Vos W.M."/>
            <person name="Barrangou R."/>
            <person name="Klaenhammer T.R."/>
            <person name="Caufield P.W."/>
            <person name="Cui Y."/>
            <person name="Zhang H."/>
            <person name="O'Toole P.W."/>
        </authorList>
    </citation>
    <scope>NUCLEOTIDE SEQUENCE [LARGE SCALE GENOMIC DNA]</scope>
    <source>
        <strain evidence="17 18">DSM 17758</strain>
    </source>
</reference>
<sequence>MKKSSKSLSVLLASTAVLGGAVVSPFFEQKVKAEVDSQTKLSTASAKEAAEAVTTVSTKKAIAAQFAAKGVDFEKMNPAQVSDAYVDVVVQLSSQPASQNGSLVKDYSSTAEIENESDKVIASQVSVKQQVEAITNQGISDSYGYVVNGFSTKVKVKDIEKIRRIQGVKSVTLDNVFFPAEANADSMANVQTVWSNYKYKGEKTVVSVIDTGIDVTHKDMRLSDETNVKLTPDDVNDFIDEVGHGKYFTAKVPYGYNYADGNSEFVYDDDPTEQHGMHVAGIIGANGTGDNPVTSAVGVAPEAQLLAMKVFTNSDSSATTGTSTVVAAIEDSAKIGADVLNMSLGSSAGFQSTEDPEVAAVQNATEAGTAAVISAGNAGTTNSLEDGTNVDHFGGDTSISDSATVGTPGTTRSAVTVASGENTKTTDMTVAINDGTANVLPTQQIQLSEEANTDVFNNTQFAIVKSANPDAEGHGDIDETHDETCQLGYGYPEDFTDDVKGKIAIVRRGNLNFTEKQANAAAAGAVGLIIVDNASFGSGNPLVSITLDNSLSTFGLSRAAGNQLLQYVEQHPESKFTYDFGTKQVTNYNYVTDKMSTFTSYGPTPDLSFKPDITAPGGNIWSTQNNDSYMNMSGTSMAAPFVSGAQALLKQATNNVDNPYRVLYQGLSGTQLTDLLKTIQMNTSKPINDSTYDNGIVSPRRQGAGLLDVNAAIDALDKNPSTVVSDNGYPAVELRSFDTKQKSFTLTFTNRTSKDLTYHLVKNEDTDAVYTSATDNSNGSVLYDRAIEGASVDPAADEVVVPAGASTKATFTINLPESFDEYQYVEGFLNFEANDGSSLNMPYMGFYGNWNELPIFDDVVNAYTGYSQLKGSDKAPMGYSPDAQAFDPDAIAFSSSEDANRTSFSGEYYTFRNAMDVQTEIFDADGNLIATTSKERDMTKAYYYPQAAKWQFSELAGWDGQYYDQATGEYKTAPDGQYTYRVSGIPVGGTEADRQTVETKVKLDSVAPEVRNIDFSAEISDDGTQYYLTAEAKDDFSGLDITHYAGTVVNGEVENASFESVGQTEDGYTKIRVPLSEAQAKTLAAGDNNVELYFEDNATNSVDETAVVQKPGETVYGLVLDGGPLPETLSEATAEVQSSDDGSHSYVLSGTYPHQVYATYTDAAGQTQTLPVDYDEDSRSFAATLPLDAADYDLQVTFYSDPAHEHAISTAASAVKLAQPTVKVTVNNGNAGTSEKTVPVTGEVSADTEKVVISNRTDQVEAKVENGQFTAEVPVNFGANEITVTVTDADGNETTSAVQTVTSSQDAEPLTNAITFDDGITFGIQDIDADTKNFDPETGIITVTGHLKHNYQTFEIIGAETLERSANGLDFTATFNVGQTGMIPYTIHLNDASYDINDFQETIAFELDQVAPTLDLDNPTDAPVYTSNPSYTLTGSASDNLQYIELYVNGNQVVAPWNDVDVNGTESQTIQFDHDVELKEGKNVLTIEVGDAFGNVATKVVTVYYEPQEARDEAKAALQALEDQSEALETTDDTPETVAALNAAQQAAKEVLGNADATLADYAQAQKALQDAIDGLVKAEPAETTEPTDGTETTTPVGSDATLIAKTKAALQALVVQAQTLSEGKYTEETKAALASAEQAAEQLLSQSDATYVELAAAQSDLQDAIEKLVPLTTPEQTVPTKPATDPATSGKSTQTPSTPKSDGKATSQPVQKAVPSTKPAQPVVKATVQAPTKAAAVQAPAQSATKSLATTKSNQTALPQTDEQSQNGAVAAGLAVLTGLFGFLGFHFKKKRSH</sequence>
<dbReference type="InterPro" id="IPR010259">
    <property type="entry name" value="S8pro/Inhibitor_I9"/>
</dbReference>
<dbReference type="InterPro" id="IPR036852">
    <property type="entry name" value="Peptidase_S8/S53_dom_sf"/>
</dbReference>
<evidence type="ECO:0000256" key="5">
    <source>
        <dbReference type="ARBA" id="ARBA00022729"/>
    </source>
</evidence>
<keyword evidence="2" id="KW-0134">Cell wall</keyword>
<evidence type="ECO:0000256" key="15">
    <source>
        <dbReference type="SAM" id="SignalP"/>
    </source>
</evidence>
<feature type="region of interest" description="Disordered" evidence="13">
    <location>
        <begin position="378"/>
        <end position="414"/>
    </location>
</feature>
<keyword evidence="5 15" id="KW-0732">Signal</keyword>
<dbReference type="PATRIC" id="fig|1423735.3.peg.259"/>
<organism evidence="17 18">
    <name type="scientific">Lapidilactobacillus concavus DSM 17758</name>
    <dbReference type="NCBI Taxonomy" id="1423735"/>
    <lineage>
        <taxon>Bacteria</taxon>
        <taxon>Bacillati</taxon>
        <taxon>Bacillota</taxon>
        <taxon>Bacilli</taxon>
        <taxon>Lactobacillales</taxon>
        <taxon>Lactobacillaceae</taxon>
        <taxon>Lapidilactobacillus</taxon>
    </lineage>
</organism>
<keyword evidence="9" id="KW-0572">Peptidoglycan-anchor</keyword>
<evidence type="ECO:0000256" key="14">
    <source>
        <dbReference type="SAM" id="Phobius"/>
    </source>
</evidence>
<feature type="signal peptide" evidence="15">
    <location>
        <begin position="1"/>
        <end position="19"/>
    </location>
</feature>
<keyword evidence="8 11" id="KW-0720">Serine protease</keyword>
<dbReference type="InterPro" id="IPR023827">
    <property type="entry name" value="Peptidase_S8_Asp-AS"/>
</dbReference>
<keyword evidence="14" id="KW-1133">Transmembrane helix</keyword>
<gene>
    <name evidence="17" type="ORF">FC15_GL000253</name>
</gene>
<feature type="domain" description="Gram-positive cocci surface proteins LPxTG" evidence="16">
    <location>
        <begin position="1759"/>
        <end position="1795"/>
    </location>
</feature>
<evidence type="ECO:0000313" key="17">
    <source>
        <dbReference type="EMBL" id="KRM08874.1"/>
    </source>
</evidence>
<dbReference type="InterPro" id="IPR013783">
    <property type="entry name" value="Ig-like_fold"/>
</dbReference>
<evidence type="ECO:0000256" key="12">
    <source>
        <dbReference type="RuleBase" id="RU003355"/>
    </source>
</evidence>
<dbReference type="GO" id="GO:0004252">
    <property type="term" value="F:serine-type endopeptidase activity"/>
    <property type="evidence" value="ECO:0007669"/>
    <property type="project" value="UniProtKB-UniRule"/>
</dbReference>
<feature type="active site" description="Charge relay system" evidence="10 11">
    <location>
        <position position="275"/>
    </location>
</feature>
<evidence type="ECO:0000256" key="6">
    <source>
        <dbReference type="ARBA" id="ARBA00022737"/>
    </source>
</evidence>
<dbReference type="Pfam" id="PF05922">
    <property type="entry name" value="Inhibitor_I9"/>
    <property type="match status" value="1"/>
</dbReference>
<evidence type="ECO:0000256" key="11">
    <source>
        <dbReference type="PROSITE-ProRule" id="PRU01240"/>
    </source>
</evidence>
<evidence type="ECO:0000256" key="2">
    <source>
        <dbReference type="ARBA" id="ARBA00022512"/>
    </source>
</evidence>
<evidence type="ECO:0000256" key="4">
    <source>
        <dbReference type="ARBA" id="ARBA00022670"/>
    </source>
</evidence>
<evidence type="ECO:0000259" key="16">
    <source>
        <dbReference type="PROSITE" id="PS50847"/>
    </source>
</evidence>
<dbReference type="STRING" id="1423735.FC15_GL000253"/>
<evidence type="ECO:0000256" key="1">
    <source>
        <dbReference type="ARBA" id="ARBA00011073"/>
    </source>
</evidence>
<comment type="similarity">
    <text evidence="1 11 12">Belongs to the peptidase S8 family.</text>
</comment>
<evidence type="ECO:0000256" key="3">
    <source>
        <dbReference type="ARBA" id="ARBA00022525"/>
    </source>
</evidence>
<name>A0A0R1VT23_9LACO</name>
<dbReference type="PROSITE" id="PS00136">
    <property type="entry name" value="SUBTILASE_ASP"/>
    <property type="match status" value="1"/>
</dbReference>
<feature type="region of interest" description="Disordered" evidence="13">
    <location>
        <begin position="1743"/>
        <end position="1766"/>
    </location>
</feature>
<dbReference type="NCBIfam" id="TIGR01167">
    <property type="entry name" value="LPXTG_anchor"/>
    <property type="match status" value="1"/>
</dbReference>
<evidence type="ECO:0000313" key="18">
    <source>
        <dbReference type="Proteomes" id="UP000051315"/>
    </source>
</evidence>
<dbReference type="SUPFAM" id="SSF52743">
    <property type="entry name" value="Subtilisin-like"/>
    <property type="match status" value="1"/>
</dbReference>
<dbReference type="InterPro" id="IPR000209">
    <property type="entry name" value="Peptidase_S8/S53_dom"/>
</dbReference>
<dbReference type="PROSITE" id="PS00137">
    <property type="entry name" value="SUBTILASE_HIS"/>
    <property type="match status" value="1"/>
</dbReference>
<dbReference type="Gene3D" id="3.50.30.30">
    <property type="match status" value="1"/>
</dbReference>
<evidence type="ECO:0000256" key="7">
    <source>
        <dbReference type="ARBA" id="ARBA00022801"/>
    </source>
</evidence>
<evidence type="ECO:0000256" key="9">
    <source>
        <dbReference type="ARBA" id="ARBA00023088"/>
    </source>
</evidence>
<feature type="compositionally biased region" description="Polar residues" evidence="13">
    <location>
        <begin position="1748"/>
        <end position="1766"/>
    </location>
</feature>
<dbReference type="InterPro" id="IPR023828">
    <property type="entry name" value="Peptidase_S8_Ser-AS"/>
</dbReference>
<dbReference type="PANTHER" id="PTHR43806:SF11">
    <property type="entry name" value="CEREVISIN-RELATED"/>
    <property type="match status" value="1"/>
</dbReference>
<dbReference type="InterPro" id="IPR046450">
    <property type="entry name" value="PA_dom_sf"/>
</dbReference>
<dbReference type="CDD" id="cd07475">
    <property type="entry name" value="Peptidases_S8_C5a_Peptidase"/>
    <property type="match status" value="1"/>
</dbReference>
<keyword evidence="18" id="KW-1185">Reference proteome</keyword>
<dbReference type="Proteomes" id="UP000051315">
    <property type="component" value="Unassembled WGS sequence"/>
</dbReference>
<keyword evidence="6" id="KW-0677">Repeat</keyword>
<dbReference type="PANTHER" id="PTHR43806">
    <property type="entry name" value="PEPTIDASE S8"/>
    <property type="match status" value="1"/>
</dbReference>
<dbReference type="Pfam" id="PF02225">
    <property type="entry name" value="PA"/>
    <property type="match status" value="1"/>
</dbReference>
<proteinExistence type="inferred from homology"/>
<keyword evidence="3" id="KW-0964">Secreted</keyword>
<dbReference type="Pfam" id="PF00082">
    <property type="entry name" value="Peptidase_S8"/>
    <property type="match status" value="1"/>
</dbReference>
<dbReference type="PROSITE" id="PS51892">
    <property type="entry name" value="SUBTILASE"/>
    <property type="match status" value="1"/>
</dbReference>
<keyword evidence="14" id="KW-0472">Membrane</keyword>
<dbReference type="Gene3D" id="1.20.1270.90">
    <property type="entry name" value="AF1782-like"/>
    <property type="match status" value="2"/>
</dbReference>
<dbReference type="InterPro" id="IPR003137">
    <property type="entry name" value="PA_domain"/>
</dbReference>
<feature type="chain" id="PRO_5038507317" description="Gram-positive cocci surface proteins LPxTG domain-containing protein" evidence="15">
    <location>
        <begin position="20"/>
        <end position="1795"/>
    </location>
</feature>
<dbReference type="InterPro" id="IPR050131">
    <property type="entry name" value="Peptidase_S8_subtilisin-like"/>
</dbReference>
<protein>
    <recommendedName>
        <fullName evidence="16">Gram-positive cocci surface proteins LPxTG domain-containing protein</fullName>
    </recommendedName>
</protein>
<feature type="compositionally biased region" description="Polar residues" evidence="13">
    <location>
        <begin position="1687"/>
        <end position="1711"/>
    </location>
</feature>
<feature type="region of interest" description="Disordered" evidence="13">
    <location>
        <begin position="1671"/>
        <end position="1725"/>
    </location>
</feature>
<accession>A0A0R1VT23</accession>
<dbReference type="Pfam" id="PF06280">
    <property type="entry name" value="fn3_5"/>
    <property type="match status" value="1"/>
</dbReference>
<keyword evidence="4 11" id="KW-0645">Protease</keyword>
<evidence type="ECO:0000256" key="10">
    <source>
        <dbReference type="PIRSR" id="PIRSR615500-1"/>
    </source>
</evidence>
<dbReference type="InterPro" id="IPR034216">
    <property type="entry name" value="C5a_Peptidase"/>
</dbReference>
<keyword evidence="7 11" id="KW-0378">Hydrolase</keyword>
<feature type="active site" description="Charge relay system" evidence="10 11">
    <location>
        <position position="636"/>
    </location>
</feature>
<dbReference type="InterPro" id="IPR015500">
    <property type="entry name" value="Peptidase_S8_subtilisin-rel"/>
</dbReference>
<evidence type="ECO:0000256" key="8">
    <source>
        <dbReference type="ARBA" id="ARBA00022825"/>
    </source>
</evidence>
<dbReference type="SUPFAM" id="SSF52025">
    <property type="entry name" value="PA domain"/>
    <property type="match status" value="1"/>
</dbReference>
<dbReference type="PROSITE" id="PS00138">
    <property type="entry name" value="SUBTILASE_SER"/>
    <property type="match status" value="1"/>
</dbReference>
<keyword evidence="14" id="KW-0812">Transmembrane</keyword>
<feature type="transmembrane region" description="Helical" evidence="14">
    <location>
        <begin position="1769"/>
        <end position="1789"/>
    </location>
</feature>
<evidence type="ECO:0000256" key="13">
    <source>
        <dbReference type="SAM" id="MobiDB-lite"/>
    </source>
</evidence>
<dbReference type="PROSITE" id="PS50847">
    <property type="entry name" value="GRAM_POS_ANCHORING"/>
    <property type="match status" value="1"/>
</dbReference>
<dbReference type="PRINTS" id="PR00723">
    <property type="entry name" value="SUBTILISIN"/>
</dbReference>
<comment type="caution">
    <text evidence="17">The sequence shown here is derived from an EMBL/GenBank/DDBJ whole genome shotgun (WGS) entry which is preliminary data.</text>
</comment>
<feature type="active site" description="Charge relay system" evidence="10 11">
    <location>
        <position position="210"/>
    </location>
</feature>
<dbReference type="InterPro" id="IPR010435">
    <property type="entry name" value="C5a/SBT2-like_Fn3"/>
</dbReference>
<feature type="compositionally biased region" description="Polar residues" evidence="13">
    <location>
        <begin position="397"/>
        <end position="414"/>
    </location>
</feature>
<dbReference type="Gene3D" id="3.40.50.200">
    <property type="entry name" value="Peptidase S8/S53 domain"/>
    <property type="match status" value="1"/>
</dbReference>